<dbReference type="OMA" id="MDITFET"/>
<dbReference type="InterPro" id="IPR036291">
    <property type="entry name" value="NAD(P)-bd_dom_sf"/>
</dbReference>
<name>A0A8B7XYM5_ACAPL</name>
<dbReference type="OrthoDB" id="9989144at2759"/>
<gene>
    <name evidence="2" type="primary">LOC110976300</name>
</gene>
<dbReference type="GeneID" id="110976300"/>
<dbReference type="PANTHER" id="PTHR44442">
    <property type="entry name" value="3-KETO-STEROID REDUCTASE"/>
    <property type="match status" value="1"/>
</dbReference>
<evidence type="ECO:0000313" key="2">
    <source>
        <dbReference type="RefSeq" id="XP_022085135.1"/>
    </source>
</evidence>
<dbReference type="PRINTS" id="PR00081">
    <property type="entry name" value="GDHRDH"/>
</dbReference>
<protein>
    <submittedName>
        <fullName evidence="2">3-keto-steroid reductase-like</fullName>
    </submittedName>
</protein>
<accession>A0A8B7XYM5</accession>
<dbReference type="GO" id="GO:0005789">
    <property type="term" value="C:endoplasmic reticulum membrane"/>
    <property type="evidence" value="ECO:0007669"/>
    <property type="project" value="TreeGrafter"/>
</dbReference>
<dbReference type="Pfam" id="PF00106">
    <property type="entry name" value="adh_short"/>
    <property type="match status" value="2"/>
</dbReference>
<dbReference type="Proteomes" id="UP000694845">
    <property type="component" value="Unplaced"/>
</dbReference>
<dbReference type="GO" id="GO:0006695">
    <property type="term" value="P:cholesterol biosynthetic process"/>
    <property type="evidence" value="ECO:0007669"/>
    <property type="project" value="TreeGrafter"/>
</dbReference>
<dbReference type="PANTHER" id="PTHR44442:SF1">
    <property type="entry name" value="3-KETO-STEROID REDUCTASE_17-BETA-HYDROXYSTEROID DEHYDROGENASE 7"/>
    <property type="match status" value="1"/>
</dbReference>
<dbReference type="KEGG" id="aplc:110976300"/>
<sequence>MLPNRGRILVFITPNKMAKEEAKVVIVTGANSGIGLSFADRLLTYDPSIVLCLACRNPSRADKAKKTLLTTHPSARIDLVRLDTSDIKGIFETAKKIKRKYSSIDFLYLNAGIMPVTHLNWKHMLKSILTPLQLIDMLTTGEGLLNLQDDETGDGLKSIFCTNLFGHFVLIQELEDLLCQSQARIVWTSSSNAHKMHFSLQDIQHKYGTQGYSSSKYAMDILNIALNEKYNERGVYSHLTSPGVVATNITSTFFPTWMWSIFYPIFLLIRVFAPRFVIEPSIGAESLLWVYREDRISIRPDRKYTSYSSAIGNSYIVPEEVDYESKEPMILYSQLDKLYKRFQDKYNTGRNTEEQ</sequence>
<organism evidence="1 2">
    <name type="scientific">Acanthaster planci</name>
    <name type="common">Crown-of-thorns starfish</name>
    <dbReference type="NCBI Taxonomy" id="133434"/>
    <lineage>
        <taxon>Eukaryota</taxon>
        <taxon>Metazoa</taxon>
        <taxon>Echinodermata</taxon>
        <taxon>Eleutherozoa</taxon>
        <taxon>Asterozoa</taxon>
        <taxon>Asteroidea</taxon>
        <taxon>Valvatacea</taxon>
        <taxon>Valvatida</taxon>
        <taxon>Acanthasteridae</taxon>
        <taxon>Acanthaster</taxon>
    </lineage>
</organism>
<proteinExistence type="predicted"/>
<dbReference type="RefSeq" id="XP_022085135.1">
    <property type="nucleotide sequence ID" value="XM_022229443.1"/>
</dbReference>
<keyword evidence="1" id="KW-1185">Reference proteome</keyword>
<reference evidence="2" key="1">
    <citation type="submission" date="2025-08" db="UniProtKB">
        <authorList>
            <consortium name="RefSeq"/>
        </authorList>
    </citation>
    <scope>IDENTIFICATION</scope>
</reference>
<dbReference type="Gene3D" id="3.40.50.720">
    <property type="entry name" value="NAD(P)-binding Rossmann-like Domain"/>
    <property type="match status" value="1"/>
</dbReference>
<dbReference type="InterPro" id="IPR002347">
    <property type="entry name" value="SDR_fam"/>
</dbReference>
<dbReference type="InterPro" id="IPR052834">
    <property type="entry name" value="3KSR/17beta-HSD"/>
</dbReference>
<dbReference type="CTD" id="51478"/>
<dbReference type="SUPFAM" id="SSF51735">
    <property type="entry name" value="NAD(P)-binding Rossmann-fold domains"/>
    <property type="match status" value="1"/>
</dbReference>
<evidence type="ECO:0000313" key="1">
    <source>
        <dbReference type="Proteomes" id="UP000694845"/>
    </source>
</evidence>
<dbReference type="AlphaFoldDB" id="A0A8B7XYM5"/>
<dbReference type="GO" id="GO:0000253">
    <property type="term" value="F:3-beta-hydroxysteroid 3-dehydrogenase (NADP+) activity"/>
    <property type="evidence" value="ECO:0007669"/>
    <property type="project" value="TreeGrafter"/>
</dbReference>